<feature type="signal peptide" evidence="1">
    <location>
        <begin position="1"/>
        <end position="28"/>
    </location>
</feature>
<reference evidence="2" key="1">
    <citation type="journal article" date="2023" name="Mol. Biol. Evol.">
        <title>Third-Generation Sequencing Reveals the Adaptive Role of the Epigenome in Three Deep-Sea Polychaetes.</title>
        <authorList>
            <person name="Perez M."/>
            <person name="Aroh O."/>
            <person name="Sun Y."/>
            <person name="Lan Y."/>
            <person name="Juniper S.K."/>
            <person name="Young C.R."/>
            <person name="Angers B."/>
            <person name="Qian P.Y."/>
        </authorList>
    </citation>
    <scope>NUCLEOTIDE SEQUENCE</scope>
    <source>
        <strain evidence="2">P08H-3</strain>
    </source>
</reference>
<dbReference type="SUPFAM" id="SSF48371">
    <property type="entry name" value="ARM repeat"/>
    <property type="match status" value="1"/>
</dbReference>
<accession>A0AAD9J2P8</accession>
<sequence>MKRNRKDGVCYWFGLLKFLKFILQSVVSSPQYPQFLQDSITVFLRVLKDGDPQFISEQNSQQLRKLLLEIIHRIPANDHLKPYVKPILGLMFRLLEIDNEENVMVCLRIIIELHKQFRPQISGEVTQFLRFVKGIYKELPNHLQKVFEPRQQVKVKDISEINVELLLVETFTVTTILTEKKNNENQSLSVSRC</sequence>
<evidence type="ECO:0000256" key="1">
    <source>
        <dbReference type="SAM" id="SignalP"/>
    </source>
</evidence>
<gene>
    <name evidence="2" type="ORF">LSH36_693g01084</name>
</gene>
<proteinExistence type="predicted"/>
<evidence type="ECO:0000313" key="3">
    <source>
        <dbReference type="Proteomes" id="UP001208570"/>
    </source>
</evidence>
<organism evidence="2 3">
    <name type="scientific">Paralvinella palmiformis</name>
    <dbReference type="NCBI Taxonomy" id="53620"/>
    <lineage>
        <taxon>Eukaryota</taxon>
        <taxon>Metazoa</taxon>
        <taxon>Spiralia</taxon>
        <taxon>Lophotrochozoa</taxon>
        <taxon>Annelida</taxon>
        <taxon>Polychaeta</taxon>
        <taxon>Sedentaria</taxon>
        <taxon>Canalipalpata</taxon>
        <taxon>Terebellida</taxon>
        <taxon>Terebelliformia</taxon>
        <taxon>Alvinellidae</taxon>
        <taxon>Paralvinella</taxon>
    </lineage>
</organism>
<name>A0AAD9J2P8_9ANNE</name>
<keyword evidence="1" id="KW-0732">Signal</keyword>
<comment type="caution">
    <text evidence="2">The sequence shown here is derived from an EMBL/GenBank/DDBJ whole genome shotgun (WGS) entry which is preliminary data.</text>
</comment>
<evidence type="ECO:0000313" key="2">
    <source>
        <dbReference type="EMBL" id="KAK2145234.1"/>
    </source>
</evidence>
<protein>
    <submittedName>
        <fullName evidence="2">Uncharacterized protein</fullName>
    </submittedName>
</protein>
<dbReference type="Proteomes" id="UP001208570">
    <property type="component" value="Unassembled WGS sequence"/>
</dbReference>
<dbReference type="EMBL" id="JAODUP010000693">
    <property type="protein sequence ID" value="KAK2145234.1"/>
    <property type="molecule type" value="Genomic_DNA"/>
</dbReference>
<feature type="chain" id="PRO_5042198653" evidence="1">
    <location>
        <begin position="29"/>
        <end position="193"/>
    </location>
</feature>
<dbReference type="AlphaFoldDB" id="A0AAD9J2P8"/>
<dbReference type="InterPro" id="IPR016024">
    <property type="entry name" value="ARM-type_fold"/>
</dbReference>
<keyword evidence="3" id="KW-1185">Reference proteome</keyword>